<feature type="repeat" description="TPR" evidence="3">
    <location>
        <begin position="312"/>
        <end position="345"/>
    </location>
</feature>
<dbReference type="InterPro" id="IPR051685">
    <property type="entry name" value="Ycf3/AcsC/BcsC/TPR_MFPF"/>
</dbReference>
<dbReference type="Pfam" id="PF13174">
    <property type="entry name" value="TPR_6"/>
    <property type="match status" value="1"/>
</dbReference>
<dbReference type="PANTHER" id="PTHR44943:SF8">
    <property type="entry name" value="TPR REPEAT-CONTAINING PROTEIN MJ0263"/>
    <property type="match status" value="1"/>
</dbReference>
<dbReference type="SUPFAM" id="SSF48452">
    <property type="entry name" value="TPR-like"/>
    <property type="match status" value="1"/>
</dbReference>
<feature type="repeat" description="TPR" evidence="3">
    <location>
        <begin position="244"/>
        <end position="277"/>
    </location>
</feature>
<feature type="repeat" description="TPR" evidence="3">
    <location>
        <begin position="108"/>
        <end position="141"/>
    </location>
</feature>
<comment type="caution">
    <text evidence="5">The sequence shown here is derived from an EMBL/GenBank/DDBJ whole genome shotgun (WGS) entry which is preliminary data.</text>
</comment>
<sequence>MKQFTRLILLVGLLAGGCFSASIAIADNPAGAIVSKDSQVNELLRQARQLVKNGNYGEAIAVYERAAALDGNNARIFSGIGFLQTRQGDYNAAAQAYQKALSLDPSNPDFFHALGYSLANIGDYDNAATAYYYAIQIEPKNVQHYLGLGVVLLRQKNYAKAGEVYQWVLALDPNNQQAHEIMGKALIEQNKSSEALDFLQKSLQRFPNNSELRLQLASLLLKQGDLNGGTQILKEIERQSAGNFLIQLKIAILLEKQERFDEALPFYRRAVFLQPQSLEAQAGIGRIHLARKDYLAAIIAYQDLAEIAPNNADVYLNLGRAYAGRGRKREAEEAFKQARAVYVLKNNQSGLEEVDALLKKLLE</sequence>
<feature type="repeat" description="TPR" evidence="3">
    <location>
        <begin position="278"/>
        <end position="311"/>
    </location>
</feature>
<evidence type="ECO:0000313" key="6">
    <source>
        <dbReference type="Proteomes" id="UP000320674"/>
    </source>
</evidence>
<keyword evidence="1" id="KW-0677">Repeat</keyword>
<dbReference type="Pfam" id="PF13432">
    <property type="entry name" value="TPR_16"/>
    <property type="match status" value="1"/>
</dbReference>
<reference evidence="5 6" key="1">
    <citation type="submission" date="2019-01" db="EMBL/GenBank/DDBJ databases">
        <title>Coherence of Microcystis species and biogeography revealed through population genomics.</title>
        <authorList>
            <person name="Perez-Carrascal O.M."/>
            <person name="Terrat Y."/>
            <person name="Giani A."/>
            <person name="Fortin N."/>
            <person name="Tromas N."/>
            <person name="Shapiro B.J."/>
        </authorList>
    </citation>
    <scope>NUCLEOTIDE SEQUENCE [LARGE SCALE GENOMIC DNA]</scope>
    <source>
        <strain evidence="5">Mv_BB_P_19951000_S68D</strain>
    </source>
</reference>
<dbReference type="EMBL" id="SFAZ01000025">
    <property type="protein sequence ID" value="TRU79814.1"/>
    <property type="molecule type" value="Genomic_DNA"/>
</dbReference>
<evidence type="ECO:0000256" key="2">
    <source>
        <dbReference type="ARBA" id="ARBA00022803"/>
    </source>
</evidence>
<protein>
    <submittedName>
        <fullName evidence="5">Tetratricopeptide repeat protein</fullName>
    </submittedName>
</protein>
<dbReference type="InterPro" id="IPR019734">
    <property type="entry name" value="TPR_rpt"/>
</dbReference>
<keyword evidence="4" id="KW-0732">Signal</keyword>
<dbReference type="Pfam" id="PF13181">
    <property type="entry name" value="TPR_8"/>
    <property type="match status" value="1"/>
</dbReference>
<proteinExistence type="predicted"/>
<accession>A0A552I8M5</accession>
<evidence type="ECO:0000256" key="3">
    <source>
        <dbReference type="PROSITE-ProRule" id="PRU00339"/>
    </source>
</evidence>
<feature type="repeat" description="TPR" evidence="3">
    <location>
        <begin position="74"/>
        <end position="107"/>
    </location>
</feature>
<dbReference type="Pfam" id="PF14559">
    <property type="entry name" value="TPR_19"/>
    <property type="match status" value="1"/>
</dbReference>
<dbReference type="Pfam" id="PF13414">
    <property type="entry name" value="TPR_11"/>
    <property type="match status" value="1"/>
</dbReference>
<gene>
    <name evidence="5" type="ORF">EWV77_01590</name>
</gene>
<feature type="signal peptide" evidence="4">
    <location>
        <begin position="1"/>
        <end position="26"/>
    </location>
</feature>
<dbReference type="PROSITE" id="PS50293">
    <property type="entry name" value="TPR_REGION"/>
    <property type="match status" value="1"/>
</dbReference>
<organism evidence="5 6">
    <name type="scientific">Microcystis viridis Mv_BB_P_19951000_S68D</name>
    <dbReference type="NCBI Taxonomy" id="2486270"/>
    <lineage>
        <taxon>Bacteria</taxon>
        <taxon>Bacillati</taxon>
        <taxon>Cyanobacteriota</taxon>
        <taxon>Cyanophyceae</taxon>
        <taxon>Oscillatoriophycideae</taxon>
        <taxon>Chroococcales</taxon>
        <taxon>Microcystaceae</taxon>
        <taxon>Microcystis</taxon>
    </lineage>
</organism>
<dbReference type="PROSITE" id="PS50005">
    <property type="entry name" value="TPR"/>
    <property type="match status" value="7"/>
</dbReference>
<name>A0A552I8M5_MICVR</name>
<dbReference type="Proteomes" id="UP000320674">
    <property type="component" value="Unassembled WGS sequence"/>
</dbReference>
<dbReference type="PROSITE" id="PS51257">
    <property type="entry name" value="PROKAR_LIPOPROTEIN"/>
    <property type="match status" value="1"/>
</dbReference>
<feature type="repeat" description="TPR" evidence="3">
    <location>
        <begin position="142"/>
        <end position="175"/>
    </location>
</feature>
<dbReference type="InterPro" id="IPR011990">
    <property type="entry name" value="TPR-like_helical_dom_sf"/>
</dbReference>
<dbReference type="SMART" id="SM00028">
    <property type="entry name" value="TPR"/>
    <property type="match status" value="8"/>
</dbReference>
<dbReference type="AlphaFoldDB" id="A0A552I8M5"/>
<feature type="repeat" description="TPR" evidence="3">
    <location>
        <begin position="176"/>
        <end position="209"/>
    </location>
</feature>
<dbReference type="Gene3D" id="1.25.40.10">
    <property type="entry name" value="Tetratricopeptide repeat domain"/>
    <property type="match status" value="3"/>
</dbReference>
<evidence type="ECO:0000313" key="5">
    <source>
        <dbReference type="EMBL" id="TRU79814.1"/>
    </source>
</evidence>
<keyword evidence="2 3" id="KW-0802">TPR repeat</keyword>
<evidence type="ECO:0000256" key="4">
    <source>
        <dbReference type="SAM" id="SignalP"/>
    </source>
</evidence>
<evidence type="ECO:0000256" key="1">
    <source>
        <dbReference type="ARBA" id="ARBA00022737"/>
    </source>
</evidence>
<dbReference type="PANTHER" id="PTHR44943">
    <property type="entry name" value="CELLULOSE SYNTHASE OPERON PROTEIN C"/>
    <property type="match status" value="1"/>
</dbReference>
<feature type="chain" id="PRO_5021763975" evidence="4">
    <location>
        <begin position="27"/>
        <end position="363"/>
    </location>
</feature>